<keyword evidence="8" id="KW-1185">Reference proteome</keyword>
<evidence type="ECO:0000256" key="4">
    <source>
        <dbReference type="ARBA" id="ARBA00022989"/>
    </source>
</evidence>
<evidence type="ECO:0000256" key="6">
    <source>
        <dbReference type="SAM" id="Phobius"/>
    </source>
</evidence>
<dbReference type="HOGENOM" id="CLU_152430_1_0_9"/>
<keyword evidence="3 6" id="KW-0812">Transmembrane</keyword>
<dbReference type="EMBL" id="ACIL03000017">
    <property type="protein sequence ID" value="ESL01955.1"/>
    <property type="molecule type" value="Genomic_DNA"/>
</dbReference>
<evidence type="ECO:0000256" key="5">
    <source>
        <dbReference type="ARBA" id="ARBA00023136"/>
    </source>
</evidence>
<accession>V2Z4V5</accession>
<name>V2Z4V5_9FIRM</name>
<keyword evidence="5 6" id="KW-0472">Membrane</keyword>
<dbReference type="GO" id="GO:0016020">
    <property type="term" value="C:membrane"/>
    <property type="evidence" value="ECO:0007669"/>
    <property type="project" value="InterPro"/>
</dbReference>
<dbReference type="eggNOG" id="COG3190">
    <property type="taxonomic scope" value="Bacteria"/>
</dbReference>
<keyword evidence="4 6" id="KW-1133">Transmembrane helix</keyword>
<evidence type="ECO:0000256" key="3">
    <source>
        <dbReference type="ARBA" id="ARBA00022692"/>
    </source>
</evidence>
<dbReference type="RefSeq" id="WP_023355617.1">
    <property type="nucleotide sequence ID" value="NZ_KI535370.1"/>
</dbReference>
<evidence type="ECO:0000256" key="2">
    <source>
        <dbReference type="ARBA" id="ARBA00022475"/>
    </source>
</evidence>
<sequence>MVLMGKTGMIGSLAQIFGMLVAFAVIVAAAYFVSKYFGKYAVKARENSNIKVVETSRITVDKYLQIIEVNGQFFLIGISKNNINLISELDADRIKACIPKEIERFSFKEFLEKAKSKEK</sequence>
<comment type="subcellular location">
    <subcellularLocation>
        <location evidence="1">Cell membrane</location>
    </subcellularLocation>
</comment>
<protein>
    <recommendedName>
        <fullName evidence="9">Flagellar protein</fullName>
    </recommendedName>
</protein>
<dbReference type="Pfam" id="PF04347">
    <property type="entry name" value="FliO"/>
    <property type="match status" value="1"/>
</dbReference>
<evidence type="ECO:0000256" key="1">
    <source>
        <dbReference type="ARBA" id="ARBA00004236"/>
    </source>
</evidence>
<feature type="transmembrane region" description="Helical" evidence="6">
    <location>
        <begin position="12"/>
        <end position="33"/>
    </location>
</feature>
<evidence type="ECO:0000313" key="8">
    <source>
        <dbReference type="Proteomes" id="UP000018227"/>
    </source>
</evidence>
<evidence type="ECO:0000313" key="7">
    <source>
        <dbReference type="EMBL" id="ESL01955.1"/>
    </source>
</evidence>
<dbReference type="InterPro" id="IPR022781">
    <property type="entry name" value="Flagellar_biosynth_FliO"/>
</dbReference>
<keyword evidence="2" id="KW-1003">Cell membrane</keyword>
<organism evidence="7 8">
    <name type="scientific">Catonella morbi ATCC 51271</name>
    <dbReference type="NCBI Taxonomy" id="592026"/>
    <lineage>
        <taxon>Bacteria</taxon>
        <taxon>Bacillati</taxon>
        <taxon>Bacillota</taxon>
        <taxon>Clostridia</taxon>
        <taxon>Lachnospirales</taxon>
        <taxon>Lachnospiraceae</taxon>
        <taxon>Catonella</taxon>
    </lineage>
</organism>
<dbReference type="GO" id="GO:0044781">
    <property type="term" value="P:bacterial-type flagellum organization"/>
    <property type="evidence" value="ECO:0007669"/>
    <property type="project" value="InterPro"/>
</dbReference>
<comment type="caution">
    <text evidence="7">The sequence shown here is derived from an EMBL/GenBank/DDBJ whole genome shotgun (WGS) entry which is preliminary data.</text>
</comment>
<evidence type="ECO:0008006" key="9">
    <source>
        <dbReference type="Google" id="ProtNLM"/>
    </source>
</evidence>
<dbReference type="OrthoDB" id="9797155at2"/>
<reference evidence="7 8" key="1">
    <citation type="submission" date="2013-06" db="EMBL/GenBank/DDBJ databases">
        <authorList>
            <person name="Weinstock G."/>
            <person name="Sodergren E."/>
            <person name="Clifton S."/>
            <person name="Fulton L."/>
            <person name="Fulton B."/>
            <person name="Courtney L."/>
            <person name="Fronick C."/>
            <person name="Harrison M."/>
            <person name="Strong C."/>
            <person name="Farmer C."/>
            <person name="Delahaunty K."/>
            <person name="Markovic C."/>
            <person name="Hall O."/>
            <person name="Minx P."/>
            <person name="Tomlinson C."/>
            <person name="Mitreva M."/>
            <person name="Nelson J."/>
            <person name="Hou S."/>
            <person name="Wollam A."/>
            <person name="Pepin K.H."/>
            <person name="Johnson M."/>
            <person name="Bhonagiri V."/>
            <person name="Nash W.E."/>
            <person name="Warren W."/>
            <person name="Chinwalla A."/>
            <person name="Mardis E.R."/>
            <person name="Wilson R.K."/>
        </authorList>
    </citation>
    <scope>NUCLEOTIDE SEQUENCE [LARGE SCALE GENOMIC DNA]</scope>
    <source>
        <strain evidence="7 8">ATCC 51271</strain>
    </source>
</reference>
<dbReference type="Proteomes" id="UP000018227">
    <property type="component" value="Unassembled WGS sequence"/>
</dbReference>
<gene>
    <name evidence="7" type="ORF">GCWU0000282_002773</name>
</gene>
<proteinExistence type="predicted"/>
<dbReference type="STRING" id="592026.GCWU0000282_002773"/>
<dbReference type="AlphaFoldDB" id="V2Z4V5"/>